<protein>
    <submittedName>
        <fullName evidence="1">Uncharacterized protein</fullName>
    </submittedName>
</protein>
<dbReference type="KEGG" id="ddu:GF1_29550"/>
<sequence length="94" mass="10515">MSGKQKDIPATVEQGEGCVEIIFSDEIPRELIEKQVQECQSGTCQCCTPAFRENVESFEIVPDRELKVRVTGKITKEQIMENILSCAPKLGREA</sequence>
<proteinExistence type="predicted"/>
<gene>
    <name evidence="1" type="ORF">GF1_29550</name>
</gene>
<dbReference type="Proteomes" id="UP001063350">
    <property type="component" value="Chromosome"/>
</dbReference>
<accession>A0A915XJ77</accession>
<keyword evidence="2" id="KW-1185">Reference proteome</keyword>
<dbReference type="EMBL" id="AP024233">
    <property type="protein sequence ID" value="BCO10579.1"/>
    <property type="molecule type" value="Genomic_DNA"/>
</dbReference>
<name>A0A915XJ77_9BACT</name>
<dbReference type="AlphaFoldDB" id="A0A915XJ77"/>
<dbReference type="RefSeq" id="WP_267927306.1">
    <property type="nucleotide sequence ID" value="NZ_AP024233.1"/>
</dbReference>
<organism evidence="1 2">
    <name type="scientific">Desulfolithobacter dissulfuricans</name>
    <dbReference type="NCBI Taxonomy" id="2795293"/>
    <lineage>
        <taxon>Bacteria</taxon>
        <taxon>Pseudomonadati</taxon>
        <taxon>Thermodesulfobacteriota</taxon>
        <taxon>Desulfobulbia</taxon>
        <taxon>Desulfobulbales</taxon>
        <taxon>Desulfobulbaceae</taxon>
        <taxon>Desulfolithobacter</taxon>
    </lineage>
</organism>
<evidence type="ECO:0000313" key="2">
    <source>
        <dbReference type="Proteomes" id="UP001063350"/>
    </source>
</evidence>
<evidence type="ECO:0000313" key="1">
    <source>
        <dbReference type="EMBL" id="BCO10579.1"/>
    </source>
</evidence>
<reference evidence="1" key="1">
    <citation type="submission" date="2020-12" db="EMBL/GenBank/DDBJ databases">
        <title>Desulfobium dissulfuricans gen. nov., sp. nov., a novel mesophilic, sulfate-reducing bacterium isolated from a deep-sea hydrothermal vent.</title>
        <authorList>
            <person name="Hashimoto Y."/>
            <person name="Tame A."/>
            <person name="Sawayama S."/>
            <person name="Miyazaki J."/>
            <person name="Takai K."/>
            <person name="Nakagawa S."/>
        </authorList>
    </citation>
    <scope>NUCLEOTIDE SEQUENCE</scope>
    <source>
        <strain evidence="1">GF1</strain>
    </source>
</reference>